<organism evidence="5 6">
    <name type="scientific">Carnegiea gigantea</name>
    <dbReference type="NCBI Taxonomy" id="171969"/>
    <lineage>
        <taxon>Eukaryota</taxon>
        <taxon>Viridiplantae</taxon>
        <taxon>Streptophyta</taxon>
        <taxon>Embryophyta</taxon>
        <taxon>Tracheophyta</taxon>
        <taxon>Spermatophyta</taxon>
        <taxon>Magnoliopsida</taxon>
        <taxon>eudicotyledons</taxon>
        <taxon>Gunneridae</taxon>
        <taxon>Pentapetalae</taxon>
        <taxon>Caryophyllales</taxon>
        <taxon>Cactineae</taxon>
        <taxon>Cactaceae</taxon>
        <taxon>Cactoideae</taxon>
        <taxon>Echinocereeae</taxon>
        <taxon>Carnegiea</taxon>
    </lineage>
</organism>
<dbReference type="AlphaFoldDB" id="A0A9Q1QRB5"/>
<keyword evidence="6" id="KW-1185">Reference proteome</keyword>
<dbReference type="PANTHER" id="PTHR23024">
    <property type="entry name" value="ARYLACETAMIDE DEACETYLASE"/>
    <property type="match status" value="1"/>
</dbReference>
<evidence type="ECO:0000256" key="3">
    <source>
        <dbReference type="SAM" id="MobiDB-lite"/>
    </source>
</evidence>
<dbReference type="SUPFAM" id="SSF53474">
    <property type="entry name" value="alpha/beta-Hydrolases"/>
    <property type="match status" value="1"/>
</dbReference>
<evidence type="ECO:0000259" key="4">
    <source>
        <dbReference type="Pfam" id="PF07859"/>
    </source>
</evidence>
<protein>
    <recommendedName>
        <fullName evidence="4">Alpha/beta hydrolase fold-3 domain-containing protein</fullName>
    </recommendedName>
</protein>
<dbReference type="PROSITE" id="PS01174">
    <property type="entry name" value="LIPASE_GDXG_SER"/>
    <property type="match status" value="1"/>
</dbReference>
<feature type="active site" evidence="2">
    <location>
        <position position="307"/>
    </location>
</feature>
<dbReference type="InterPro" id="IPR050466">
    <property type="entry name" value="Carboxylest/Gibb_receptor"/>
</dbReference>
<name>A0A9Q1QRB5_9CARY</name>
<feature type="compositionally biased region" description="Polar residues" evidence="3">
    <location>
        <begin position="130"/>
        <end position="145"/>
    </location>
</feature>
<comment type="similarity">
    <text evidence="1">Belongs to the 'GDXG' lipolytic enzyme family.</text>
</comment>
<dbReference type="OrthoDB" id="408631at2759"/>
<dbReference type="GO" id="GO:0016787">
    <property type="term" value="F:hydrolase activity"/>
    <property type="evidence" value="ECO:0007669"/>
    <property type="project" value="InterPro"/>
</dbReference>
<dbReference type="Pfam" id="PF07859">
    <property type="entry name" value="Abhydrolase_3"/>
    <property type="match status" value="1"/>
</dbReference>
<feature type="region of interest" description="Disordered" evidence="3">
    <location>
        <begin position="130"/>
        <end position="149"/>
    </location>
</feature>
<feature type="domain" description="Alpha/beta hydrolase fold-3" evidence="4">
    <location>
        <begin position="219"/>
        <end position="421"/>
    </location>
</feature>
<comment type="caution">
    <text evidence="5">The sequence shown here is derived from an EMBL/GenBank/DDBJ whole genome shotgun (WGS) entry which is preliminary data.</text>
</comment>
<reference evidence="5" key="1">
    <citation type="submission" date="2022-04" db="EMBL/GenBank/DDBJ databases">
        <title>Carnegiea gigantea Genome sequencing and assembly v2.</title>
        <authorList>
            <person name="Copetti D."/>
            <person name="Sanderson M.J."/>
            <person name="Burquez A."/>
            <person name="Wojciechowski M.F."/>
        </authorList>
    </citation>
    <scope>NUCLEOTIDE SEQUENCE</scope>
    <source>
        <strain evidence="5">SGP5-SGP5p</strain>
        <tissue evidence="5">Aerial part</tissue>
    </source>
</reference>
<proteinExistence type="inferred from homology"/>
<evidence type="ECO:0000313" key="5">
    <source>
        <dbReference type="EMBL" id="KAJ8450811.1"/>
    </source>
</evidence>
<dbReference type="Proteomes" id="UP001153076">
    <property type="component" value="Unassembled WGS sequence"/>
</dbReference>
<dbReference type="PANTHER" id="PTHR23024:SF582">
    <property type="entry name" value="CARBOXYLESTERASE 12-RELATED"/>
    <property type="match status" value="1"/>
</dbReference>
<accession>A0A9Q1QRB5</accession>
<dbReference type="InterPro" id="IPR029058">
    <property type="entry name" value="AB_hydrolase_fold"/>
</dbReference>
<sequence length="447" mass="49941">MANGLSKEAKPKNYWRVETHIYDMGADLSRSEICRRRCPPSHGAVKLAKPNASARFHGTNSYVNWVKSSCTGSSLHSTSTDPITLAVRVLHFSLSHPMRDEMRPAFVTVTLILSAVAIVLLEFGTQHQLKQQHPNPIPQSLSSPKPASMDSDSDVLHRFIFFNVLKDGRVNFFYPPTRIIPPADDPLTGVKIKDAQISSDVSARVFLPPLSADEKLPVMLYVHGGAFCMQSAFNAIYTPFVADLTARARIIAVSVEYGLFPARPIPACYDDSWEALRWIASHSNGSGPDPWLNEHADLKRLFLAGDSAGANICHTLANRTAAIGLPGGVTVEGMIMIHPYFGENDKMWMYMCPTNEGPMDRRMKAAPEDMARLACRRMVVIVAEKDMLREAGVKYVEELRKSGWKGSVELVENEGREHCFFLDDHRDREAVANMRRMVNFIHHSHQD</sequence>
<gene>
    <name evidence="5" type="ORF">Cgig2_032436</name>
</gene>
<evidence type="ECO:0000256" key="1">
    <source>
        <dbReference type="ARBA" id="ARBA00010515"/>
    </source>
</evidence>
<evidence type="ECO:0000313" key="6">
    <source>
        <dbReference type="Proteomes" id="UP001153076"/>
    </source>
</evidence>
<evidence type="ECO:0000256" key="2">
    <source>
        <dbReference type="PROSITE-ProRule" id="PRU10038"/>
    </source>
</evidence>
<dbReference type="Gene3D" id="3.40.50.1820">
    <property type="entry name" value="alpha/beta hydrolase"/>
    <property type="match status" value="1"/>
</dbReference>
<dbReference type="InterPro" id="IPR013094">
    <property type="entry name" value="AB_hydrolase_3"/>
</dbReference>
<dbReference type="EMBL" id="JAKOGI010000012">
    <property type="protein sequence ID" value="KAJ8450811.1"/>
    <property type="molecule type" value="Genomic_DNA"/>
</dbReference>
<dbReference type="InterPro" id="IPR033140">
    <property type="entry name" value="Lipase_GDXG_put_SER_AS"/>
</dbReference>